<keyword evidence="1" id="KW-0472">Membrane</keyword>
<organism evidence="2 3">
    <name type="scientific">Streptomyces hundungensis</name>
    <dbReference type="NCBI Taxonomy" id="1077946"/>
    <lineage>
        <taxon>Bacteria</taxon>
        <taxon>Bacillati</taxon>
        <taxon>Actinomycetota</taxon>
        <taxon>Actinomycetes</taxon>
        <taxon>Kitasatosporales</taxon>
        <taxon>Streptomycetaceae</taxon>
        <taxon>Streptomyces</taxon>
    </lineage>
</organism>
<dbReference type="OrthoDB" id="4324067at2"/>
<name>A0A387HAD8_9ACTN</name>
<keyword evidence="1" id="KW-0812">Transmembrane</keyword>
<dbReference type="Pfam" id="PF14155">
    <property type="entry name" value="DUF4307"/>
    <property type="match status" value="1"/>
</dbReference>
<evidence type="ECO:0000256" key="1">
    <source>
        <dbReference type="SAM" id="Phobius"/>
    </source>
</evidence>
<keyword evidence="3" id="KW-1185">Reference proteome</keyword>
<dbReference type="EMBL" id="CP032698">
    <property type="protein sequence ID" value="AYG80825.1"/>
    <property type="molecule type" value="Genomic_DNA"/>
</dbReference>
<proteinExistence type="predicted"/>
<dbReference type="InterPro" id="IPR025443">
    <property type="entry name" value="DUF4307"/>
</dbReference>
<gene>
    <name evidence="2" type="ORF">DWB77_02963</name>
</gene>
<evidence type="ECO:0008006" key="4">
    <source>
        <dbReference type="Google" id="ProtNLM"/>
    </source>
</evidence>
<evidence type="ECO:0000313" key="3">
    <source>
        <dbReference type="Proteomes" id="UP000271554"/>
    </source>
</evidence>
<sequence>MAAVREQLPQGRYGRSADQRADRKLKIVGAALAAVLIAVVAWIGFDYVGGQSLSAQVIKFKVVSDTSVEVHLEVVKDKNAKGTCTLRAQQTSGDDVGRADFRFDEPVKQIDRVVTITTTSRATAADLVSCQSD</sequence>
<protein>
    <recommendedName>
        <fullName evidence="4">DUF4307 domain-containing protein</fullName>
    </recommendedName>
</protein>
<feature type="transmembrane region" description="Helical" evidence="1">
    <location>
        <begin position="25"/>
        <end position="45"/>
    </location>
</feature>
<reference evidence="2 3" key="1">
    <citation type="submission" date="2018-10" db="EMBL/GenBank/DDBJ databases">
        <title>Relationship between Morphology and Antimicrobial Activity in Streptomyces.</title>
        <authorList>
            <person name="Kang H.J."/>
            <person name="Kim S.B."/>
        </authorList>
    </citation>
    <scope>NUCLEOTIDE SEQUENCE [LARGE SCALE GENOMIC DNA]</scope>
    <source>
        <strain evidence="2 3">BH38</strain>
    </source>
</reference>
<dbReference type="KEGG" id="shun:DWB77_02963"/>
<dbReference type="RefSeq" id="WP_120721709.1">
    <property type="nucleotide sequence ID" value="NZ_CP032698.1"/>
</dbReference>
<dbReference type="AlphaFoldDB" id="A0A387HAD8"/>
<accession>A0A387HAD8</accession>
<keyword evidence="1" id="KW-1133">Transmembrane helix</keyword>
<evidence type="ECO:0000313" key="2">
    <source>
        <dbReference type="EMBL" id="AYG80825.1"/>
    </source>
</evidence>
<dbReference type="Proteomes" id="UP000271554">
    <property type="component" value="Chromosome"/>
</dbReference>